<sequence>MDITVRQIRIEDAEGFRECLDSVARERRFLAQVEAPPLAQVQGFVQSSVDNDAAQYVAIVRGQVVGWCDIFAHWAYALRHVGSLGMGVRADFRGQGAGERLLRATIAHALHKGIYRITLEARADNLAAIRLYEKLGFEHEARTRCALRFDGVFHEGVQMALLQGPASAG</sequence>
<evidence type="ECO:0000259" key="3">
    <source>
        <dbReference type="PROSITE" id="PS51186"/>
    </source>
</evidence>
<keyword evidence="5" id="KW-1185">Reference proteome</keyword>
<dbReference type="InterPro" id="IPR016181">
    <property type="entry name" value="Acyl_CoA_acyltransferase"/>
</dbReference>
<protein>
    <submittedName>
        <fullName evidence="4">GNAT family N-acetyltransferase</fullName>
    </submittedName>
</protein>
<organism evidence="4 5">
    <name type="scientific">Frateuria flava</name>
    <dbReference type="NCBI Taxonomy" id="2821489"/>
    <lineage>
        <taxon>Bacteria</taxon>
        <taxon>Pseudomonadati</taxon>
        <taxon>Pseudomonadota</taxon>
        <taxon>Gammaproteobacteria</taxon>
        <taxon>Lysobacterales</taxon>
        <taxon>Rhodanobacteraceae</taxon>
        <taxon>Frateuria</taxon>
    </lineage>
</organism>
<accession>A0ABS4DJR1</accession>
<evidence type="ECO:0000256" key="1">
    <source>
        <dbReference type="ARBA" id="ARBA00022679"/>
    </source>
</evidence>
<keyword evidence="2" id="KW-0012">Acyltransferase</keyword>
<dbReference type="PROSITE" id="PS51186">
    <property type="entry name" value="GNAT"/>
    <property type="match status" value="1"/>
</dbReference>
<keyword evidence="1" id="KW-0808">Transferase</keyword>
<dbReference type="PANTHER" id="PTHR43877">
    <property type="entry name" value="AMINOALKYLPHOSPHONATE N-ACETYLTRANSFERASE-RELATED-RELATED"/>
    <property type="match status" value="1"/>
</dbReference>
<dbReference type="RefSeq" id="WP_209615664.1">
    <property type="nucleotide sequence ID" value="NZ_JAGJRS010000007.1"/>
</dbReference>
<dbReference type="InterPro" id="IPR000182">
    <property type="entry name" value="GNAT_dom"/>
</dbReference>
<dbReference type="Pfam" id="PF00583">
    <property type="entry name" value="Acetyltransf_1"/>
    <property type="match status" value="1"/>
</dbReference>
<reference evidence="4 5" key="1">
    <citation type="submission" date="2021-04" db="EMBL/GenBank/DDBJ databases">
        <authorList>
            <person name="Huq M.A."/>
        </authorList>
    </citation>
    <scope>NUCLEOTIDE SEQUENCE [LARGE SCALE GENOMIC DNA]</scope>
    <source>
        <strain evidence="4 5">MAH-13</strain>
    </source>
</reference>
<dbReference type="Gene3D" id="3.40.630.30">
    <property type="match status" value="1"/>
</dbReference>
<dbReference type="CDD" id="cd04301">
    <property type="entry name" value="NAT_SF"/>
    <property type="match status" value="1"/>
</dbReference>
<dbReference type="EMBL" id="JAGJRS010000007">
    <property type="protein sequence ID" value="MBP1473296.1"/>
    <property type="molecule type" value="Genomic_DNA"/>
</dbReference>
<proteinExistence type="predicted"/>
<comment type="caution">
    <text evidence="4">The sequence shown here is derived from an EMBL/GenBank/DDBJ whole genome shotgun (WGS) entry which is preliminary data.</text>
</comment>
<evidence type="ECO:0000313" key="5">
    <source>
        <dbReference type="Proteomes" id="UP000823790"/>
    </source>
</evidence>
<feature type="domain" description="N-acetyltransferase" evidence="3">
    <location>
        <begin position="3"/>
        <end position="164"/>
    </location>
</feature>
<dbReference type="InterPro" id="IPR050832">
    <property type="entry name" value="Bact_Acetyltransf"/>
</dbReference>
<dbReference type="Proteomes" id="UP000823790">
    <property type="component" value="Unassembled WGS sequence"/>
</dbReference>
<evidence type="ECO:0000313" key="4">
    <source>
        <dbReference type="EMBL" id="MBP1473296.1"/>
    </source>
</evidence>
<gene>
    <name evidence="4" type="ORF">J7I44_03240</name>
</gene>
<evidence type="ECO:0000256" key="2">
    <source>
        <dbReference type="ARBA" id="ARBA00023315"/>
    </source>
</evidence>
<dbReference type="SUPFAM" id="SSF55729">
    <property type="entry name" value="Acyl-CoA N-acyltransferases (Nat)"/>
    <property type="match status" value="1"/>
</dbReference>
<name>A0ABS4DJR1_9GAMM</name>